<dbReference type="OrthoDB" id="1698572at2759"/>
<dbReference type="Pfam" id="PF18262">
    <property type="entry name" value="PhetRS_B1"/>
    <property type="match status" value="1"/>
</dbReference>
<reference evidence="17" key="1">
    <citation type="submission" date="2022-07" db="EMBL/GenBank/DDBJ databases">
        <title>Phylogenomic reconstructions and comparative analyses of Kickxellomycotina fungi.</title>
        <authorList>
            <person name="Reynolds N.K."/>
            <person name="Stajich J.E."/>
            <person name="Barry K."/>
            <person name="Grigoriev I.V."/>
            <person name="Crous P."/>
            <person name="Smith M.E."/>
        </authorList>
    </citation>
    <scope>NUCLEOTIDE SEQUENCE</scope>
    <source>
        <strain evidence="17">RSA 861</strain>
    </source>
</reference>
<evidence type="ECO:0000256" key="11">
    <source>
        <dbReference type="ARBA" id="ARBA00022842"/>
    </source>
</evidence>
<evidence type="ECO:0000313" key="18">
    <source>
        <dbReference type="Proteomes" id="UP001150569"/>
    </source>
</evidence>
<organism evidence="17 18">
    <name type="scientific">Tieghemiomyces parasiticus</name>
    <dbReference type="NCBI Taxonomy" id="78921"/>
    <lineage>
        <taxon>Eukaryota</taxon>
        <taxon>Fungi</taxon>
        <taxon>Fungi incertae sedis</taxon>
        <taxon>Zoopagomycota</taxon>
        <taxon>Kickxellomycotina</taxon>
        <taxon>Dimargaritomycetes</taxon>
        <taxon>Dimargaritales</taxon>
        <taxon>Dimargaritaceae</taxon>
        <taxon>Tieghemiomyces</taxon>
    </lineage>
</organism>
<comment type="caution">
    <text evidence="17">The sequence shown here is derived from an EMBL/GenBank/DDBJ whole genome shotgun (WGS) entry which is preliminary data.</text>
</comment>
<dbReference type="InterPro" id="IPR009061">
    <property type="entry name" value="DNA-bd_dom_put_sf"/>
</dbReference>
<dbReference type="SMART" id="SM00874">
    <property type="entry name" value="B5"/>
    <property type="match status" value="1"/>
</dbReference>
<dbReference type="GO" id="GO:0006432">
    <property type="term" value="P:phenylalanyl-tRNA aminoacylation"/>
    <property type="evidence" value="ECO:0007669"/>
    <property type="project" value="InterPro"/>
</dbReference>
<evidence type="ECO:0000256" key="13">
    <source>
        <dbReference type="ARBA" id="ARBA00023146"/>
    </source>
</evidence>
<dbReference type="PANTHER" id="PTHR10947:SF0">
    <property type="entry name" value="PHENYLALANINE--TRNA LIGASE BETA SUBUNIT"/>
    <property type="match status" value="1"/>
</dbReference>
<dbReference type="GO" id="GO:0003723">
    <property type="term" value="F:RNA binding"/>
    <property type="evidence" value="ECO:0007669"/>
    <property type="project" value="InterPro"/>
</dbReference>
<evidence type="ECO:0000256" key="1">
    <source>
        <dbReference type="ARBA" id="ARBA00001946"/>
    </source>
</evidence>
<keyword evidence="13" id="KW-0030">Aminoacyl-tRNA synthetase</keyword>
<evidence type="ECO:0000259" key="16">
    <source>
        <dbReference type="PROSITE" id="PS51483"/>
    </source>
</evidence>
<dbReference type="SUPFAM" id="SSF56037">
    <property type="entry name" value="PheT/TilS domain"/>
    <property type="match status" value="1"/>
</dbReference>
<dbReference type="SMART" id="SM00873">
    <property type="entry name" value="B3_4"/>
    <property type="match status" value="1"/>
</dbReference>
<keyword evidence="8" id="KW-0479">Metal-binding</keyword>
<evidence type="ECO:0000256" key="7">
    <source>
        <dbReference type="ARBA" id="ARBA00022598"/>
    </source>
</evidence>
<keyword evidence="11" id="KW-0460">Magnesium</keyword>
<dbReference type="PANTHER" id="PTHR10947">
    <property type="entry name" value="PHENYLALANYL-TRNA SYNTHETASE BETA CHAIN AND LEUCINE-RICH REPEAT-CONTAINING PROTEIN 47"/>
    <property type="match status" value="1"/>
</dbReference>
<dbReference type="EC" id="6.1.1.20" evidence="5"/>
<evidence type="ECO:0000256" key="9">
    <source>
        <dbReference type="ARBA" id="ARBA00022741"/>
    </source>
</evidence>
<dbReference type="AlphaFoldDB" id="A0A9W8A617"/>
<dbReference type="GO" id="GO:0004826">
    <property type="term" value="F:phenylalanine-tRNA ligase activity"/>
    <property type="evidence" value="ECO:0007669"/>
    <property type="project" value="UniProtKB-EC"/>
</dbReference>
<evidence type="ECO:0000256" key="4">
    <source>
        <dbReference type="ARBA" id="ARBA00011209"/>
    </source>
</evidence>
<keyword evidence="12" id="KW-0648">Protein biosynthesis</keyword>
<dbReference type="GO" id="GO:0005524">
    <property type="term" value="F:ATP binding"/>
    <property type="evidence" value="ECO:0007669"/>
    <property type="project" value="UniProtKB-KW"/>
</dbReference>
<keyword evidence="9" id="KW-0547">Nucleotide-binding</keyword>
<dbReference type="PROSITE" id="PS51483">
    <property type="entry name" value="B5"/>
    <property type="match status" value="1"/>
</dbReference>
<dbReference type="InterPro" id="IPR005147">
    <property type="entry name" value="tRNA_synthase_B5-dom"/>
</dbReference>
<dbReference type="Pfam" id="PF17759">
    <property type="entry name" value="tRNA_synthFbeta"/>
    <property type="match status" value="1"/>
</dbReference>
<evidence type="ECO:0000256" key="5">
    <source>
        <dbReference type="ARBA" id="ARBA00012814"/>
    </source>
</evidence>
<evidence type="ECO:0000256" key="12">
    <source>
        <dbReference type="ARBA" id="ARBA00022917"/>
    </source>
</evidence>
<evidence type="ECO:0000256" key="10">
    <source>
        <dbReference type="ARBA" id="ARBA00022840"/>
    </source>
</evidence>
<dbReference type="InterPro" id="IPR045060">
    <property type="entry name" value="Phe-tRNA-ligase_IIc_bsu"/>
</dbReference>
<comment type="subcellular location">
    <subcellularLocation>
        <location evidence="2">Cytoplasm</location>
    </subcellularLocation>
</comment>
<evidence type="ECO:0000256" key="15">
    <source>
        <dbReference type="ARBA" id="ARBA00049255"/>
    </source>
</evidence>
<dbReference type="Gene3D" id="3.30.930.10">
    <property type="entry name" value="Bira Bifunctional Protein, Domain 2"/>
    <property type="match status" value="1"/>
</dbReference>
<dbReference type="GO" id="GO:0009328">
    <property type="term" value="C:phenylalanine-tRNA ligase complex"/>
    <property type="evidence" value="ECO:0007669"/>
    <property type="project" value="TreeGrafter"/>
</dbReference>
<dbReference type="InterPro" id="IPR004531">
    <property type="entry name" value="Phe-tRNA-synth_IIc_bsu_arc_euk"/>
</dbReference>
<dbReference type="InterPro" id="IPR020825">
    <property type="entry name" value="Phe-tRNA_synthase-like_B3/B4"/>
</dbReference>
<dbReference type="Proteomes" id="UP001150569">
    <property type="component" value="Unassembled WGS sequence"/>
</dbReference>
<sequence length="636" mass="71599">MPTVNVDKENLYNALGKEYSTDDFRELCFEFGIELEEDTSVKEMAERMTGTTAATDDLSDRAVLKIDIPANRYDLLCFEGISRALNVFLQRVRPPTYRAVVPADRPLERMTVHPETARIRPFVACAILRNIHFTQDSYDSFIDLQDKLHQNICRKRSLASMGTHDLDTLKGPFTYEARAPRDVRFVPLNQTQEMNGEELMAFYENDKHLGKYLPIIRDSPVYPVVYDRDHTVCSLPPIINSDHSKITLATRNVLIEVTATDLTKAQTVVHTLVGMFSQYCDAPFTVEPVEVVMPDGSCTVFPTMEPRRMTAEVAYINAAIGVQLTPNQIVEYLNRMSLPAQLPAGTTDSAAATEVVVDVPVTRSDILHACDLMEDVAIAYGYNRIPKTFPACSTVAAPFPINKLSDQIRRELALSGFSEIVPLILCSHDENFKFLRRTDPGTEAVLLANPKTVEYQVVRTSLLPGVLKTIHQNRRYALPLQVFEVSDVVFKDDTQERRARNERRVCALYCGKASGFETIHGLLDRLMQMMAVPYIPSALVDDPSTQSQRGYFIRPADHPTYFDGRCAEIYYRGPRAPSATAPQPHFTDLTPITNAHKVPIETNRVGLFGIIHPEVLVNFGIDYPCSALEFNLEYFL</sequence>
<dbReference type="InterPro" id="IPR040659">
    <property type="entry name" value="PhetRS_B1"/>
</dbReference>
<evidence type="ECO:0000313" key="17">
    <source>
        <dbReference type="EMBL" id="KAJ1923813.1"/>
    </source>
</evidence>
<keyword evidence="10" id="KW-0067">ATP-binding</keyword>
<name>A0A9W8A617_9FUNG</name>
<comment type="subunit">
    <text evidence="4">Tetramer of two alpha and two beta subunits.</text>
</comment>
<evidence type="ECO:0000256" key="2">
    <source>
        <dbReference type="ARBA" id="ARBA00004496"/>
    </source>
</evidence>
<dbReference type="GO" id="GO:0000287">
    <property type="term" value="F:magnesium ion binding"/>
    <property type="evidence" value="ECO:0007669"/>
    <property type="project" value="InterPro"/>
</dbReference>
<dbReference type="SUPFAM" id="SSF55681">
    <property type="entry name" value="Class II aaRS and biotin synthetases"/>
    <property type="match status" value="1"/>
</dbReference>
<evidence type="ECO:0000256" key="14">
    <source>
        <dbReference type="ARBA" id="ARBA00033189"/>
    </source>
</evidence>
<dbReference type="Gene3D" id="3.30.56.10">
    <property type="match status" value="2"/>
</dbReference>
<dbReference type="Pfam" id="PF03483">
    <property type="entry name" value="B3_4"/>
    <property type="match status" value="1"/>
</dbReference>
<dbReference type="CDD" id="cd00769">
    <property type="entry name" value="PheRS_beta_core"/>
    <property type="match status" value="1"/>
</dbReference>
<protein>
    <recommendedName>
        <fullName evidence="5">phenylalanine--tRNA ligase</fullName>
        <ecNumber evidence="5">6.1.1.20</ecNumber>
    </recommendedName>
    <alternativeName>
        <fullName evidence="14">Phenylalanyl-tRNA synthetase beta subunit</fullName>
    </alternativeName>
</protein>
<keyword evidence="6" id="KW-0963">Cytoplasm</keyword>
<proteinExistence type="inferred from homology"/>
<evidence type="ECO:0000256" key="8">
    <source>
        <dbReference type="ARBA" id="ARBA00022723"/>
    </source>
</evidence>
<evidence type="ECO:0000256" key="6">
    <source>
        <dbReference type="ARBA" id="ARBA00022490"/>
    </source>
</evidence>
<dbReference type="InterPro" id="IPR041616">
    <property type="entry name" value="PheRS_beta_core"/>
</dbReference>
<dbReference type="NCBIfam" id="TIGR00471">
    <property type="entry name" value="pheT_arch"/>
    <property type="match status" value="1"/>
</dbReference>
<dbReference type="EMBL" id="JANBPT010000310">
    <property type="protein sequence ID" value="KAJ1923813.1"/>
    <property type="molecule type" value="Genomic_DNA"/>
</dbReference>
<keyword evidence="7 17" id="KW-0436">Ligase</keyword>
<dbReference type="Pfam" id="PF03484">
    <property type="entry name" value="B5"/>
    <property type="match status" value="1"/>
</dbReference>
<comment type="cofactor">
    <cofactor evidence="1">
        <name>Mg(2+)</name>
        <dbReference type="ChEBI" id="CHEBI:18420"/>
    </cofactor>
</comment>
<accession>A0A9W8A617</accession>
<comment type="catalytic activity">
    <reaction evidence="15">
        <text>tRNA(Phe) + L-phenylalanine + ATP = L-phenylalanyl-tRNA(Phe) + AMP + diphosphate + H(+)</text>
        <dbReference type="Rhea" id="RHEA:19413"/>
        <dbReference type="Rhea" id="RHEA-COMP:9668"/>
        <dbReference type="Rhea" id="RHEA-COMP:9699"/>
        <dbReference type="ChEBI" id="CHEBI:15378"/>
        <dbReference type="ChEBI" id="CHEBI:30616"/>
        <dbReference type="ChEBI" id="CHEBI:33019"/>
        <dbReference type="ChEBI" id="CHEBI:58095"/>
        <dbReference type="ChEBI" id="CHEBI:78442"/>
        <dbReference type="ChEBI" id="CHEBI:78531"/>
        <dbReference type="ChEBI" id="CHEBI:456215"/>
        <dbReference type="EC" id="6.1.1.20"/>
    </reaction>
</comment>
<gene>
    <name evidence="17" type="primary">FRS1_2</name>
    <name evidence="17" type="ORF">IWQ60_005627</name>
</gene>
<dbReference type="SUPFAM" id="SSF46955">
    <property type="entry name" value="Putative DNA-binding domain"/>
    <property type="match status" value="2"/>
</dbReference>
<dbReference type="InterPro" id="IPR045864">
    <property type="entry name" value="aa-tRNA-synth_II/BPL/LPL"/>
</dbReference>
<feature type="domain" description="B5" evidence="16">
    <location>
        <begin position="304"/>
        <end position="387"/>
    </location>
</feature>
<comment type="similarity">
    <text evidence="3">Belongs to the phenylalanyl-tRNA synthetase beta subunit family. Type 2 subfamily.</text>
</comment>
<dbReference type="FunFam" id="3.50.40.10:FF:000002">
    <property type="entry name" value="phenylalanine--tRNA ligase beta subunit"/>
    <property type="match status" value="1"/>
</dbReference>
<evidence type="ECO:0000256" key="3">
    <source>
        <dbReference type="ARBA" id="ARBA00007438"/>
    </source>
</evidence>
<dbReference type="InterPro" id="IPR005146">
    <property type="entry name" value="B3/B4_tRNA-bd"/>
</dbReference>
<dbReference type="Gene3D" id="3.50.40.10">
    <property type="entry name" value="Phenylalanyl-trna Synthetase, Chain B, domain 3"/>
    <property type="match status" value="1"/>
</dbReference>
<keyword evidence="18" id="KW-1185">Reference proteome</keyword>